<reference evidence="1" key="1">
    <citation type="submission" date="2021-06" db="EMBL/GenBank/DDBJ databases">
        <authorList>
            <person name="Kallberg Y."/>
            <person name="Tangrot J."/>
            <person name="Rosling A."/>
        </authorList>
    </citation>
    <scope>NUCLEOTIDE SEQUENCE</scope>
    <source>
        <strain evidence="1">28 12/20/2015</strain>
    </source>
</reference>
<proteinExistence type="predicted"/>
<name>A0ACA9QHW9_9GLOM</name>
<gene>
    <name evidence="1" type="ORF">SPELUC_LOCUS14643</name>
</gene>
<dbReference type="EMBL" id="CAJVPW010044155">
    <property type="protein sequence ID" value="CAG8753475.1"/>
    <property type="molecule type" value="Genomic_DNA"/>
</dbReference>
<dbReference type="Proteomes" id="UP000789366">
    <property type="component" value="Unassembled WGS sequence"/>
</dbReference>
<keyword evidence="2" id="KW-1185">Reference proteome</keyword>
<evidence type="ECO:0000313" key="1">
    <source>
        <dbReference type="EMBL" id="CAG8753475.1"/>
    </source>
</evidence>
<accession>A0ACA9QHW9</accession>
<comment type="caution">
    <text evidence="1">The sequence shown here is derived from an EMBL/GenBank/DDBJ whole genome shotgun (WGS) entry which is preliminary data.</text>
</comment>
<feature type="non-terminal residue" evidence="1">
    <location>
        <position position="1"/>
    </location>
</feature>
<evidence type="ECO:0000313" key="2">
    <source>
        <dbReference type="Proteomes" id="UP000789366"/>
    </source>
</evidence>
<organism evidence="1 2">
    <name type="scientific">Cetraspora pellucida</name>
    <dbReference type="NCBI Taxonomy" id="1433469"/>
    <lineage>
        <taxon>Eukaryota</taxon>
        <taxon>Fungi</taxon>
        <taxon>Fungi incertae sedis</taxon>
        <taxon>Mucoromycota</taxon>
        <taxon>Glomeromycotina</taxon>
        <taxon>Glomeromycetes</taxon>
        <taxon>Diversisporales</taxon>
        <taxon>Gigasporaceae</taxon>
        <taxon>Cetraspora</taxon>
    </lineage>
</organism>
<sequence>AKDLPENPTSLQKAKYELCQKILGYQEDNNLSDELLAKKLGLNKEQTLQILFGKISLNHRMPELFKFLREEEADKEL</sequence>
<protein>
    <submittedName>
        <fullName evidence="1">16751_t:CDS:1</fullName>
    </submittedName>
</protein>
<feature type="non-terminal residue" evidence="1">
    <location>
        <position position="77"/>
    </location>
</feature>